<sequence>MEWREWGRGDIYREEGEKERGGAAGQRRDGTGARRGDGTVARRQAGVRRGDSVAAAARGARWRHGARGGGTGREADGDDGDGDGARRVMTATRRRRGAAAATRWTGSGRLGAEVGEEGEG</sequence>
<feature type="compositionally biased region" description="Low complexity" evidence="1">
    <location>
        <begin position="98"/>
        <end position="107"/>
    </location>
</feature>
<dbReference type="AlphaFoldDB" id="Q10PC0"/>
<feature type="region of interest" description="Disordered" evidence="1">
    <location>
        <begin position="1"/>
        <end position="120"/>
    </location>
</feature>
<evidence type="ECO:0000313" key="2">
    <source>
        <dbReference type="EMBL" id="ABF94879.1"/>
    </source>
</evidence>
<organism evidence="2">
    <name type="scientific">Oryza sativa subsp. japonica</name>
    <name type="common">Rice</name>
    <dbReference type="NCBI Taxonomy" id="39947"/>
    <lineage>
        <taxon>Eukaryota</taxon>
        <taxon>Viridiplantae</taxon>
        <taxon>Streptophyta</taxon>
        <taxon>Embryophyta</taxon>
        <taxon>Tracheophyta</taxon>
        <taxon>Spermatophyta</taxon>
        <taxon>Magnoliopsida</taxon>
        <taxon>Liliopsida</taxon>
        <taxon>Poales</taxon>
        <taxon>Poaceae</taxon>
        <taxon>BOP clade</taxon>
        <taxon>Oryzoideae</taxon>
        <taxon>Oryzeae</taxon>
        <taxon>Oryzinae</taxon>
        <taxon>Oryza</taxon>
        <taxon>Oryza sativa</taxon>
    </lineage>
</organism>
<protein>
    <submittedName>
        <fullName evidence="2">Uncharacterized protein</fullName>
    </submittedName>
</protein>
<feature type="compositionally biased region" description="Basic and acidic residues" evidence="1">
    <location>
        <begin position="1"/>
        <end position="37"/>
    </location>
</feature>
<evidence type="ECO:0000256" key="1">
    <source>
        <dbReference type="SAM" id="MobiDB-lite"/>
    </source>
</evidence>
<accession>Q10PC0</accession>
<proteinExistence type="predicted"/>
<dbReference type="EMBL" id="DP000009">
    <property type="protein sequence ID" value="ABF94879.1"/>
    <property type="molecule type" value="Genomic_DNA"/>
</dbReference>
<name>Q10PC0_ORYSJ</name>
<gene>
    <name evidence="2" type="ordered locus">LOC_Os03g13660</name>
</gene>
<reference evidence="2" key="1">
    <citation type="journal article" date="2005" name="Genome Res.">
        <title>Sequence, annotation, and analysis of synteny between rice chromosome 3 and diverged grass species.</title>
        <authorList>
            <consortium name="Rice Chromosome 3 Sequencing Consortium"/>
            <person name="Buell C.R."/>
            <person name="Yuan Q."/>
            <person name="Ouyang S."/>
            <person name="Liu J."/>
            <person name="Zhu W."/>
            <person name="Wang A."/>
            <person name="Maiti R."/>
            <person name="Haas B."/>
            <person name="Wortman J."/>
            <person name="Pertea M."/>
            <person name="Jones K.M."/>
            <person name="Kim M."/>
            <person name="Overton L."/>
            <person name="Tsitrin T."/>
            <person name="Fadrosh D."/>
            <person name="Bera J."/>
            <person name="Weaver B."/>
            <person name="Jin S."/>
            <person name="Johri S."/>
            <person name="Reardon M."/>
            <person name="Webb K."/>
            <person name="Hill J."/>
            <person name="Moffat K."/>
            <person name="Tallon L."/>
            <person name="Van Aken S."/>
            <person name="Lewis M."/>
            <person name="Utterback T."/>
            <person name="Feldblyum T."/>
            <person name="Zismann V."/>
            <person name="Iobst S."/>
            <person name="Hsiao J."/>
            <person name="de Vazeille A.R."/>
            <person name="Salzberg S.L."/>
            <person name="White O."/>
            <person name="Fraser C."/>
            <person name="Yu Y."/>
            <person name="Kim H."/>
            <person name="Rambo T."/>
            <person name="Currie J."/>
            <person name="Collura K."/>
            <person name="Kernodle-Thompson S."/>
            <person name="Wei F."/>
            <person name="Kudrna K."/>
            <person name="Ammiraju J.S."/>
            <person name="Luo M."/>
            <person name="Goicoechea J.L."/>
            <person name="Wing R.A."/>
            <person name="Henry D."/>
            <person name="Oates R."/>
            <person name="Palmer M."/>
            <person name="Pries G."/>
            <person name="Saski C."/>
            <person name="Simmons J."/>
            <person name="Soderlund C."/>
            <person name="Nelson W."/>
            <person name="de la Bastide M."/>
            <person name="Spiegel L."/>
            <person name="Nascimento L."/>
            <person name="Huang E."/>
            <person name="Preston R."/>
            <person name="Zutavern T."/>
            <person name="Palmer L."/>
            <person name="O'Shaughnessy A."/>
            <person name="Dike S."/>
            <person name="McCombie W.R."/>
            <person name="Minx P."/>
            <person name="Cordum H."/>
            <person name="Wilson R."/>
            <person name="Jin W."/>
            <person name="Lee H.R."/>
            <person name="Jiang J."/>
            <person name="Jackson S."/>
        </authorList>
    </citation>
    <scope>NUCLEOTIDE SEQUENCE [LARGE SCALE GENOMIC DNA]</scope>
</reference>
<reference evidence="2" key="2">
    <citation type="submission" date="2006-06" db="EMBL/GenBank/DDBJ databases">
        <authorList>
            <person name="Buell R."/>
            <person name="Wing R.A."/>
            <person name="McCombie W.A."/>
            <person name="Ouyang S."/>
        </authorList>
    </citation>
    <scope>NUCLEOTIDE SEQUENCE</scope>
</reference>